<comment type="similarity">
    <text evidence="7">Belongs to the transglycosylase MltG family.</text>
</comment>
<dbReference type="Gene3D" id="3.30.160.60">
    <property type="entry name" value="Classic Zinc Finger"/>
    <property type="match status" value="1"/>
</dbReference>
<evidence type="ECO:0000256" key="4">
    <source>
        <dbReference type="ARBA" id="ARBA00023136"/>
    </source>
</evidence>
<dbReference type="STRING" id="1003.SAMN04488541_1003137"/>
<dbReference type="Proteomes" id="UP000199513">
    <property type="component" value="Unassembled WGS sequence"/>
</dbReference>
<keyword evidence="6 7" id="KW-0961">Cell wall biogenesis/degradation</keyword>
<keyword evidence="2 7" id="KW-0812">Transmembrane</keyword>
<dbReference type="InterPro" id="IPR003770">
    <property type="entry name" value="MLTG-like"/>
</dbReference>
<comment type="function">
    <text evidence="7">Functions as a peptidoglycan terminase that cleaves nascent peptidoglycan strands endolytically to terminate their elongation.</text>
</comment>
<dbReference type="PANTHER" id="PTHR30518:SF2">
    <property type="entry name" value="ENDOLYTIC MUREIN TRANSGLYCOSYLASE"/>
    <property type="match status" value="1"/>
</dbReference>
<dbReference type="CDD" id="cd08010">
    <property type="entry name" value="MltG_like"/>
    <property type="match status" value="1"/>
</dbReference>
<evidence type="ECO:0000313" key="8">
    <source>
        <dbReference type="EMBL" id="SFE58999.1"/>
    </source>
</evidence>
<evidence type="ECO:0000313" key="9">
    <source>
        <dbReference type="Proteomes" id="UP000199513"/>
    </source>
</evidence>
<dbReference type="Gene3D" id="3.30.1490.480">
    <property type="entry name" value="Endolytic murein transglycosylase"/>
    <property type="match status" value="1"/>
</dbReference>
<dbReference type="AlphaFoldDB" id="A0A1I2BSC4"/>
<comment type="subcellular location">
    <subcellularLocation>
        <location evidence="7">Cell membrane</location>
        <topology evidence="7">Single-pass membrane protein</topology>
    </subcellularLocation>
</comment>
<comment type="catalytic activity">
    <reaction evidence="7">
        <text>a peptidoglycan chain = a peptidoglycan chain with N-acetyl-1,6-anhydromuramyl-[peptide] at the reducing end + a peptidoglycan chain with N-acetylglucosamine at the non-reducing end.</text>
        <dbReference type="EC" id="4.2.2.29"/>
    </reaction>
</comment>
<keyword evidence="5 7" id="KW-0456">Lyase</keyword>
<dbReference type="NCBIfam" id="TIGR00247">
    <property type="entry name" value="endolytic transglycosylase MltG"/>
    <property type="match status" value="1"/>
</dbReference>
<protein>
    <recommendedName>
        <fullName evidence="7">Endolytic murein transglycosylase</fullName>
        <ecNumber evidence="7">4.2.2.29</ecNumber>
    </recommendedName>
    <alternativeName>
        <fullName evidence="7">Peptidoglycan lytic transglycosylase</fullName>
    </alternativeName>
    <alternativeName>
        <fullName evidence="7">Peptidoglycan polymerization terminase</fullName>
    </alternativeName>
</protein>
<proteinExistence type="inferred from homology"/>
<dbReference type="HAMAP" id="MF_02065">
    <property type="entry name" value="MltG"/>
    <property type="match status" value="1"/>
</dbReference>
<feature type="transmembrane region" description="Helical" evidence="7">
    <location>
        <begin position="7"/>
        <end position="31"/>
    </location>
</feature>
<keyword evidence="9" id="KW-1185">Reference proteome</keyword>
<feature type="site" description="Important for catalytic activity" evidence="7">
    <location>
        <position position="220"/>
    </location>
</feature>
<accession>A0A1I2BSC4</accession>
<gene>
    <name evidence="7" type="primary">mltG</name>
    <name evidence="8" type="ORF">SAMN04488541_1003137</name>
</gene>
<dbReference type="EMBL" id="FONY01000003">
    <property type="protein sequence ID" value="SFE58999.1"/>
    <property type="molecule type" value="Genomic_DNA"/>
</dbReference>
<evidence type="ECO:0000256" key="5">
    <source>
        <dbReference type="ARBA" id="ARBA00023239"/>
    </source>
</evidence>
<evidence type="ECO:0000256" key="6">
    <source>
        <dbReference type="ARBA" id="ARBA00023316"/>
    </source>
</evidence>
<dbReference type="RefSeq" id="WP_091539600.1">
    <property type="nucleotide sequence ID" value="NZ_FONY01000003.1"/>
</dbReference>
<name>A0A1I2BSC4_9BACT</name>
<keyword evidence="4 7" id="KW-0472">Membrane</keyword>
<sequence>MNKRYKILVGIFIGLAVLLITAVFYAFQLFFTANVLVDKSDKAVLIPENTSFKELLQIMEKDTMLTDKISFAFVAKLLDYQGNIKSGRYLLRKNMSNLQAVRKLRSGAQDPVKVTFNNARLKSDLAGKICKNLALDSAAFLKLLNTPSFTAKYGFDTTTIMCLFLPNTYEFYWTVSVEKLMDNIKKEYDKFWTKERLEKADKIGLTPLQVSILASIVESETKKKDEAKRIAGVYMNRLNQNDLLRADPTVIYAIGDFSKRRVLLRDLQFDSPYNTYKYSGLPPGPIYQPSIHSIDAVLNYERHKYMFFCAKEDFSGYHAFAVTFEEHKKNSKKFQDALDRLGIKN</sequence>
<organism evidence="8 9">
    <name type="scientific">Thermoflexibacter ruber</name>
    <dbReference type="NCBI Taxonomy" id="1003"/>
    <lineage>
        <taxon>Bacteria</taxon>
        <taxon>Pseudomonadati</taxon>
        <taxon>Bacteroidota</taxon>
        <taxon>Cytophagia</taxon>
        <taxon>Cytophagales</taxon>
        <taxon>Thermoflexibacteraceae</taxon>
        <taxon>Thermoflexibacter</taxon>
    </lineage>
</organism>
<reference evidence="8 9" key="1">
    <citation type="submission" date="2016-10" db="EMBL/GenBank/DDBJ databases">
        <authorList>
            <person name="de Groot N.N."/>
        </authorList>
    </citation>
    <scope>NUCLEOTIDE SEQUENCE [LARGE SCALE GENOMIC DNA]</scope>
    <source>
        <strain>GEY</strain>
        <strain evidence="9">DSM 9560</strain>
    </source>
</reference>
<dbReference type="GO" id="GO:0008932">
    <property type="term" value="F:lytic endotransglycosylase activity"/>
    <property type="evidence" value="ECO:0007669"/>
    <property type="project" value="UniProtKB-UniRule"/>
</dbReference>
<dbReference type="GO" id="GO:0005886">
    <property type="term" value="C:plasma membrane"/>
    <property type="evidence" value="ECO:0007669"/>
    <property type="project" value="UniProtKB-SubCell"/>
</dbReference>
<dbReference type="EC" id="4.2.2.29" evidence="7"/>
<keyword evidence="3 7" id="KW-1133">Transmembrane helix</keyword>
<evidence type="ECO:0000256" key="2">
    <source>
        <dbReference type="ARBA" id="ARBA00022692"/>
    </source>
</evidence>
<evidence type="ECO:0000256" key="1">
    <source>
        <dbReference type="ARBA" id="ARBA00022475"/>
    </source>
</evidence>
<dbReference type="PANTHER" id="PTHR30518">
    <property type="entry name" value="ENDOLYTIC MUREIN TRANSGLYCOSYLASE"/>
    <property type="match status" value="1"/>
</dbReference>
<dbReference type="Pfam" id="PF02618">
    <property type="entry name" value="YceG"/>
    <property type="match status" value="1"/>
</dbReference>
<evidence type="ECO:0000256" key="3">
    <source>
        <dbReference type="ARBA" id="ARBA00022989"/>
    </source>
</evidence>
<dbReference type="OrthoDB" id="9814591at2"/>
<dbReference type="GO" id="GO:0071555">
    <property type="term" value="P:cell wall organization"/>
    <property type="evidence" value="ECO:0007669"/>
    <property type="project" value="UniProtKB-KW"/>
</dbReference>
<dbReference type="GO" id="GO:0009252">
    <property type="term" value="P:peptidoglycan biosynthetic process"/>
    <property type="evidence" value="ECO:0007669"/>
    <property type="project" value="UniProtKB-UniRule"/>
</dbReference>
<evidence type="ECO:0000256" key="7">
    <source>
        <dbReference type="HAMAP-Rule" id="MF_02065"/>
    </source>
</evidence>
<keyword evidence="1 7" id="KW-1003">Cell membrane</keyword>